<accession>A0A4Q2DRH1</accession>
<evidence type="ECO:0000259" key="1">
    <source>
        <dbReference type="Pfam" id="PF12770"/>
    </source>
</evidence>
<dbReference type="EMBL" id="SDEE01000101">
    <property type="protein sequence ID" value="RXW21614.1"/>
    <property type="molecule type" value="Genomic_DNA"/>
</dbReference>
<dbReference type="AlphaFoldDB" id="A0A4Q2DRH1"/>
<dbReference type="OrthoDB" id="9991317at2759"/>
<reference evidence="2 3" key="1">
    <citation type="submission" date="2019-01" db="EMBL/GenBank/DDBJ databases">
        <title>Draft genome sequence of Psathyrella aberdarensis IHI B618.</title>
        <authorList>
            <person name="Buettner E."/>
            <person name="Kellner H."/>
        </authorList>
    </citation>
    <scope>NUCLEOTIDE SEQUENCE [LARGE SCALE GENOMIC DNA]</scope>
    <source>
        <strain evidence="2 3">IHI B618</strain>
    </source>
</reference>
<dbReference type="STRING" id="2316362.A0A4Q2DRH1"/>
<dbReference type="Pfam" id="PF12770">
    <property type="entry name" value="CHAT"/>
    <property type="match status" value="1"/>
</dbReference>
<dbReference type="Proteomes" id="UP000290288">
    <property type="component" value="Unassembled WGS sequence"/>
</dbReference>
<gene>
    <name evidence="2" type="ORF">EST38_g4252</name>
</gene>
<sequence length="169" mass="18677">MLQLEDKEATREALTNAMDSYSWIHLACHGFQHPAQPLESGFALADGRLELATIIKSNLKHAEFAFLSACETSTGDADLSEESVHLAAAMLVTGYRGVVGTMWSIADQYAPQVAEDFYRELFARSPEIDGSKMLDGEQAAYALHHAVQQLRKRVGSAIHLWVPYVHFGL</sequence>
<proteinExistence type="predicted"/>
<dbReference type="InterPro" id="IPR024983">
    <property type="entry name" value="CHAT_dom"/>
</dbReference>
<comment type="caution">
    <text evidence="2">The sequence shown here is derived from an EMBL/GenBank/DDBJ whole genome shotgun (WGS) entry which is preliminary data.</text>
</comment>
<evidence type="ECO:0000313" key="2">
    <source>
        <dbReference type="EMBL" id="RXW21614.1"/>
    </source>
</evidence>
<organism evidence="2 3">
    <name type="scientific">Candolleomyces aberdarensis</name>
    <dbReference type="NCBI Taxonomy" id="2316362"/>
    <lineage>
        <taxon>Eukaryota</taxon>
        <taxon>Fungi</taxon>
        <taxon>Dikarya</taxon>
        <taxon>Basidiomycota</taxon>
        <taxon>Agaricomycotina</taxon>
        <taxon>Agaricomycetes</taxon>
        <taxon>Agaricomycetidae</taxon>
        <taxon>Agaricales</taxon>
        <taxon>Agaricineae</taxon>
        <taxon>Psathyrellaceae</taxon>
        <taxon>Candolleomyces</taxon>
    </lineage>
</organism>
<name>A0A4Q2DRH1_9AGAR</name>
<protein>
    <recommendedName>
        <fullName evidence="1">CHAT domain-containing protein</fullName>
    </recommendedName>
</protein>
<keyword evidence="3" id="KW-1185">Reference proteome</keyword>
<evidence type="ECO:0000313" key="3">
    <source>
        <dbReference type="Proteomes" id="UP000290288"/>
    </source>
</evidence>
<feature type="domain" description="CHAT" evidence="1">
    <location>
        <begin position="6"/>
        <end position="168"/>
    </location>
</feature>